<dbReference type="AlphaFoldDB" id="A0A8X8BDJ3"/>
<accession>A0A8X8BDJ3</accession>
<evidence type="ECO:0000313" key="2">
    <source>
        <dbReference type="EMBL" id="KAG2330955.1"/>
    </source>
</evidence>
<feature type="region of interest" description="Disordered" evidence="1">
    <location>
        <begin position="91"/>
        <end position="111"/>
    </location>
</feature>
<dbReference type="Proteomes" id="UP000886595">
    <property type="component" value="Unassembled WGS sequence"/>
</dbReference>
<name>A0A8X8BDJ3_BRACI</name>
<protein>
    <submittedName>
        <fullName evidence="2">Uncharacterized protein</fullName>
    </submittedName>
</protein>
<organism evidence="2 3">
    <name type="scientific">Brassica carinata</name>
    <name type="common">Ethiopian mustard</name>
    <name type="synonym">Abyssinian cabbage</name>
    <dbReference type="NCBI Taxonomy" id="52824"/>
    <lineage>
        <taxon>Eukaryota</taxon>
        <taxon>Viridiplantae</taxon>
        <taxon>Streptophyta</taxon>
        <taxon>Embryophyta</taxon>
        <taxon>Tracheophyta</taxon>
        <taxon>Spermatophyta</taxon>
        <taxon>Magnoliopsida</taxon>
        <taxon>eudicotyledons</taxon>
        <taxon>Gunneridae</taxon>
        <taxon>Pentapetalae</taxon>
        <taxon>rosids</taxon>
        <taxon>malvids</taxon>
        <taxon>Brassicales</taxon>
        <taxon>Brassicaceae</taxon>
        <taxon>Brassiceae</taxon>
        <taxon>Brassica</taxon>
    </lineage>
</organism>
<comment type="caution">
    <text evidence="2">The sequence shown here is derived from an EMBL/GenBank/DDBJ whole genome shotgun (WGS) entry which is preliminary data.</text>
</comment>
<gene>
    <name evidence="2" type="ORF">Bca52824_002135</name>
</gene>
<dbReference type="EMBL" id="JAAMPC010000001">
    <property type="protein sequence ID" value="KAG2330955.1"/>
    <property type="molecule type" value="Genomic_DNA"/>
</dbReference>
<keyword evidence="3" id="KW-1185">Reference proteome</keyword>
<sequence>MRVSSSLENEQLGLMYSLGHKGIENVRPSTTVDYNESLSLGVGLCRFSGWLGSKKNSLRALEREAISRRSLSLGLTKGWVIEEEQVGEPECRPQGVKAAKAASKKKKSGREEELSKLHGVLEMKEKLSRHKLLDRLLASKEPLSEMETSLKLKLMCSSMHVRRSHGCI</sequence>
<reference evidence="2 3" key="1">
    <citation type="submission" date="2020-02" db="EMBL/GenBank/DDBJ databases">
        <authorList>
            <person name="Ma Q."/>
            <person name="Huang Y."/>
            <person name="Song X."/>
            <person name="Pei D."/>
        </authorList>
    </citation>
    <scope>NUCLEOTIDE SEQUENCE [LARGE SCALE GENOMIC DNA]</scope>
    <source>
        <strain evidence="2">Sxm20200214</strain>
        <tissue evidence="2">Leaf</tissue>
    </source>
</reference>
<evidence type="ECO:0000256" key="1">
    <source>
        <dbReference type="SAM" id="MobiDB-lite"/>
    </source>
</evidence>
<proteinExistence type="predicted"/>
<evidence type="ECO:0000313" key="3">
    <source>
        <dbReference type="Proteomes" id="UP000886595"/>
    </source>
</evidence>